<sequence>MARVLLAVLLQPKYYNWIWVVLIMIQEPKLTWLTVLLLKCPTCTTNINFNPSSFLKWSHQILEPCALLAHGILIPNICSTVW</sequence>
<reference evidence="1" key="1">
    <citation type="submission" date="2014-09" db="EMBL/GenBank/DDBJ databases">
        <authorList>
            <person name="Magalhaes I.L.F."/>
            <person name="Oliveira U."/>
            <person name="Santos F.R."/>
            <person name="Vidigal T.H.D.A."/>
            <person name="Brescovit A.D."/>
            <person name="Santos A.J."/>
        </authorList>
    </citation>
    <scope>NUCLEOTIDE SEQUENCE</scope>
    <source>
        <tissue evidence="1">Shoot tissue taken approximately 20 cm above the soil surface</tissue>
    </source>
</reference>
<accession>A0A0A9G4G1</accession>
<reference evidence="1" key="2">
    <citation type="journal article" date="2015" name="Data Brief">
        <title>Shoot transcriptome of the giant reed, Arundo donax.</title>
        <authorList>
            <person name="Barrero R.A."/>
            <person name="Guerrero F.D."/>
            <person name="Moolhuijzen P."/>
            <person name="Goolsby J.A."/>
            <person name="Tidwell J."/>
            <person name="Bellgard S.E."/>
            <person name="Bellgard M.I."/>
        </authorList>
    </citation>
    <scope>NUCLEOTIDE SEQUENCE</scope>
    <source>
        <tissue evidence="1">Shoot tissue taken approximately 20 cm above the soil surface</tissue>
    </source>
</reference>
<dbReference type="AlphaFoldDB" id="A0A0A9G4G1"/>
<name>A0A0A9G4G1_ARUDO</name>
<protein>
    <submittedName>
        <fullName evidence="1">Uncharacterized protein</fullName>
    </submittedName>
</protein>
<evidence type="ECO:0000313" key="1">
    <source>
        <dbReference type="EMBL" id="JAE15513.1"/>
    </source>
</evidence>
<proteinExistence type="predicted"/>
<organism evidence="1">
    <name type="scientific">Arundo donax</name>
    <name type="common">Giant reed</name>
    <name type="synonym">Donax arundinaceus</name>
    <dbReference type="NCBI Taxonomy" id="35708"/>
    <lineage>
        <taxon>Eukaryota</taxon>
        <taxon>Viridiplantae</taxon>
        <taxon>Streptophyta</taxon>
        <taxon>Embryophyta</taxon>
        <taxon>Tracheophyta</taxon>
        <taxon>Spermatophyta</taxon>
        <taxon>Magnoliopsida</taxon>
        <taxon>Liliopsida</taxon>
        <taxon>Poales</taxon>
        <taxon>Poaceae</taxon>
        <taxon>PACMAD clade</taxon>
        <taxon>Arundinoideae</taxon>
        <taxon>Arundineae</taxon>
        <taxon>Arundo</taxon>
    </lineage>
</organism>
<dbReference type="EMBL" id="GBRH01182383">
    <property type="protein sequence ID" value="JAE15513.1"/>
    <property type="molecule type" value="Transcribed_RNA"/>
</dbReference>